<dbReference type="Gene3D" id="3.90.230.10">
    <property type="entry name" value="Creatinase/methionine aminopeptidase superfamily"/>
    <property type="match status" value="1"/>
</dbReference>
<feature type="domain" description="Peptidase M24 C-terminal" evidence="6">
    <location>
        <begin position="533"/>
        <end position="592"/>
    </location>
</feature>
<comment type="caution">
    <text evidence="7">The sequence shown here is derived from an EMBL/GenBank/DDBJ whole genome shotgun (WGS) entry which is preliminary data.</text>
</comment>
<dbReference type="Pfam" id="PF00557">
    <property type="entry name" value="Peptidase_M24"/>
    <property type="match status" value="1"/>
</dbReference>
<keyword evidence="7" id="KW-0031">Aminopeptidase</keyword>
<dbReference type="PANTHER" id="PTHR43763">
    <property type="entry name" value="XAA-PRO AMINOPEPTIDASE 1"/>
    <property type="match status" value="1"/>
</dbReference>
<dbReference type="Proteomes" id="UP001549366">
    <property type="component" value="Unassembled WGS sequence"/>
</dbReference>
<dbReference type="InterPro" id="IPR029149">
    <property type="entry name" value="Creatin/AminoP/Spt16_N"/>
</dbReference>
<keyword evidence="3 7" id="KW-0378">Hydrolase</keyword>
<gene>
    <name evidence="7" type="ORF">V5J35_002507</name>
</gene>
<dbReference type="SUPFAM" id="SSF53092">
    <property type="entry name" value="Creatinase/prolidase N-terminal domain"/>
    <property type="match status" value="1"/>
</dbReference>
<dbReference type="InterPro" id="IPR032416">
    <property type="entry name" value="Peptidase_M24_C"/>
</dbReference>
<dbReference type="EC" id="3.4.11.9" evidence="7"/>
<dbReference type="CDD" id="cd01085">
    <property type="entry name" value="APP"/>
    <property type="match status" value="1"/>
</dbReference>
<dbReference type="InterPro" id="IPR036005">
    <property type="entry name" value="Creatinase/aminopeptidase-like"/>
</dbReference>
<evidence type="ECO:0000259" key="5">
    <source>
        <dbReference type="Pfam" id="PF01321"/>
    </source>
</evidence>
<dbReference type="InterPro" id="IPR050422">
    <property type="entry name" value="X-Pro_aminopeptidase_P"/>
</dbReference>
<accession>A0ABV2SHR7</accession>
<evidence type="ECO:0000259" key="6">
    <source>
        <dbReference type="Pfam" id="PF16188"/>
    </source>
</evidence>
<sequence length="593" mass="66322">MTSTPEKLTALRAAMSTSHIDAWIIPSSDPHESEYSSEHWGGREWLSGFTGSAGTVVVLKDRAALWTDGRYFLQASQELENSGIELMRDGMPEVPAIQDWLADTLPEGSVVGFDGKVMSHQQTQKLLETFKDKNITIEVEKDLLETVWIDRPDMPATPVFLHDDSIAGKTREEKLAEVRLEMTKKGASHLLITMLDDIAWLLNLRASDIECNPVFLSYILLTDTDVKLYINASRIEGDALQALKQSGIELLPYDAIADDIRSLDSNTRLLMNPASTNQWLVNALPESVKIIKAASPTLLLKAIKNDVEIQRMGDCHRRDGAAVVRFMRWLEETVPGGEVTELSLDEFLQASRAQAPEFKGPSFPTIAGYASNGAIIHYRADEQSSRKVEAKGLLLVDSGAQYPDGTTDITRTFACGPMTEEEQKDYTLVLKSHINLAKARFLKGTRGMQLDILARQPVWEAGQNYNHGTGHGIGYFLNVHEGPHSVSPKWIDQPLQVGMLLTNEPGMYRNGKHGVRLENIMRVAEDITTEFGEFYKLVPMTLAPIDTRPITREMLTQTEIDWLNQYHEMVREELSPLLSGADLDWLNKATQTF</sequence>
<feature type="domain" description="Creatinase N-terminal" evidence="5">
    <location>
        <begin position="8"/>
        <end position="134"/>
    </location>
</feature>
<dbReference type="SUPFAM" id="SSF55920">
    <property type="entry name" value="Creatinase/aminopeptidase"/>
    <property type="match status" value="1"/>
</dbReference>
<dbReference type="RefSeq" id="WP_354007477.1">
    <property type="nucleotide sequence ID" value="NZ_JBEWTA010000001.1"/>
</dbReference>
<dbReference type="InterPro" id="IPR033740">
    <property type="entry name" value="Pept_M24B"/>
</dbReference>
<dbReference type="Pfam" id="PF16188">
    <property type="entry name" value="Peptidase_M24_C"/>
    <property type="match status" value="1"/>
</dbReference>
<reference evidence="7 8" key="1">
    <citation type="submission" date="2024-06" db="EMBL/GenBank/DDBJ databases">
        <title>Genomic Encyclopedia of Type Strains, Phase V (KMG-V): Genome sequencing to study the core and pangenomes of soil and plant-associated prokaryotes.</title>
        <authorList>
            <person name="Whitman W."/>
        </authorList>
    </citation>
    <scope>NUCLEOTIDE SEQUENCE [LARGE SCALE GENOMIC DNA]</scope>
    <source>
        <strain evidence="7 8">NE40</strain>
    </source>
</reference>
<dbReference type="Pfam" id="PF16189">
    <property type="entry name" value="Creatinase_N_2"/>
    <property type="match status" value="1"/>
</dbReference>
<evidence type="ECO:0000256" key="2">
    <source>
        <dbReference type="ARBA" id="ARBA00022723"/>
    </source>
</evidence>
<evidence type="ECO:0000256" key="1">
    <source>
        <dbReference type="ARBA" id="ARBA00008766"/>
    </source>
</evidence>
<evidence type="ECO:0000313" key="8">
    <source>
        <dbReference type="Proteomes" id="UP001549366"/>
    </source>
</evidence>
<dbReference type="PANTHER" id="PTHR43763:SF6">
    <property type="entry name" value="XAA-PRO AMINOPEPTIDASE 1"/>
    <property type="match status" value="1"/>
</dbReference>
<name>A0ABV2SHR7_9GAMM</name>
<evidence type="ECO:0000259" key="4">
    <source>
        <dbReference type="Pfam" id="PF00557"/>
    </source>
</evidence>
<dbReference type="Pfam" id="PF01321">
    <property type="entry name" value="Creatinase_N"/>
    <property type="match status" value="1"/>
</dbReference>
<dbReference type="InterPro" id="IPR000994">
    <property type="entry name" value="Pept_M24"/>
</dbReference>
<comment type="similarity">
    <text evidence="1">Belongs to the peptidase M24B family.</text>
</comment>
<keyword evidence="7" id="KW-0645">Protease</keyword>
<feature type="domain" description="Peptidase M24" evidence="4">
    <location>
        <begin position="311"/>
        <end position="524"/>
    </location>
</feature>
<keyword evidence="2" id="KW-0479">Metal-binding</keyword>
<proteinExistence type="inferred from homology"/>
<protein>
    <submittedName>
        <fullName evidence="7">Xaa-Pro aminopeptidase</fullName>
        <ecNumber evidence="7">3.4.11.9</ecNumber>
    </submittedName>
</protein>
<dbReference type="Gene3D" id="3.40.350.10">
    <property type="entry name" value="Creatinase/prolidase N-terminal domain"/>
    <property type="match status" value="2"/>
</dbReference>
<dbReference type="InterPro" id="IPR000587">
    <property type="entry name" value="Creatinase_N"/>
</dbReference>
<dbReference type="EMBL" id="JBEWTB010000002">
    <property type="protein sequence ID" value="MET4757315.1"/>
    <property type="molecule type" value="Genomic_DNA"/>
</dbReference>
<evidence type="ECO:0000313" key="7">
    <source>
        <dbReference type="EMBL" id="MET4757315.1"/>
    </source>
</evidence>
<organism evidence="7 8">
    <name type="scientific">Endozoicomonas lisbonensis</name>
    <dbReference type="NCBI Taxonomy" id="3120522"/>
    <lineage>
        <taxon>Bacteria</taxon>
        <taxon>Pseudomonadati</taxon>
        <taxon>Pseudomonadota</taxon>
        <taxon>Gammaproteobacteria</taxon>
        <taxon>Oceanospirillales</taxon>
        <taxon>Endozoicomonadaceae</taxon>
        <taxon>Endozoicomonas</taxon>
    </lineage>
</organism>
<dbReference type="GO" id="GO:0004177">
    <property type="term" value="F:aminopeptidase activity"/>
    <property type="evidence" value="ECO:0007669"/>
    <property type="project" value="UniProtKB-KW"/>
</dbReference>
<evidence type="ECO:0000256" key="3">
    <source>
        <dbReference type="ARBA" id="ARBA00022801"/>
    </source>
</evidence>
<keyword evidence="8" id="KW-1185">Reference proteome</keyword>